<dbReference type="InterPro" id="IPR017884">
    <property type="entry name" value="SANT_dom"/>
</dbReference>
<evidence type="ECO:0000256" key="6">
    <source>
        <dbReference type="ARBA" id="ARBA00049655"/>
    </source>
</evidence>
<dbReference type="Gene3D" id="3.40.50.10190">
    <property type="entry name" value="BRCT domain"/>
    <property type="match status" value="1"/>
</dbReference>
<dbReference type="PANTHER" id="PTHR15381">
    <property type="entry name" value="CHONDROITIN SULFATE PROTEOGLYCAN 5 -RELATED"/>
    <property type="match status" value="1"/>
</dbReference>
<protein>
    <submittedName>
        <fullName evidence="13">SMARCC</fullName>
    </submittedName>
</protein>
<proteinExistence type="inferred from homology"/>
<evidence type="ECO:0000313" key="14">
    <source>
        <dbReference type="Proteomes" id="UP000683360"/>
    </source>
</evidence>
<dbReference type="FunFam" id="1.10.10.10:FF:000020">
    <property type="entry name" value="SWI/SNF complex subunit SMARCC2 isoform c"/>
    <property type="match status" value="1"/>
</dbReference>
<dbReference type="PROSITE" id="PS52032">
    <property type="entry name" value="MARR_BRCT_CHROMO"/>
    <property type="match status" value="1"/>
</dbReference>
<dbReference type="PROSITE" id="PS50172">
    <property type="entry name" value="BRCT"/>
    <property type="match status" value="1"/>
</dbReference>
<dbReference type="GO" id="GO:0045202">
    <property type="term" value="C:synapse"/>
    <property type="evidence" value="ECO:0007669"/>
    <property type="project" value="TreeGrafter"/>
</dbReference>
<dbReference type="AlphaFoldDB" id="A0A8S3R4D4"/>
<dbReference type="InterPro" id="IPR032450">
    <property type="entry name" value="SMARCC_N"/>
</dbReference>
<dbReference type="Pfam" id="PF16498">
    <property type="entry name" value="SWIRM-assoc_3"/>
    <property type="match status" value="1"/>
</dbReference>
<dbReference type="SUPFAM" id="SSF52113">
    <property type="entry name" value="BRCT domain"/>
    <property type="match status" value="1"/>
</dbReference>
<evidence type="ECO:0000259" key="10">
    <source>
        <dbReference type="PROSITE" id="PS50934"/>
    </source>
</evidence>
<keyword evidence="14" id="KW-1185">Reference proteome</keyword>
<feature type="domain" description="BRCT" evidence="9">
    <location>
        <begin position="134"/>
        <end position="246"/>
    </location>
</feature>
<evidence type="ECO:0000256" key="3">
    <source>
        <dbReference type="ARBA" id="ARBA00023015"/>
    </source>
</evidence>
<dbReference type="Gene3D" id="1.10.10.60">
    <property type="entry name" value="Homeodomain-like"/>
    <property type="match status" value="1"/>
</dbReference>
<feature type="domain" description="Myb-like" evidence="8">
    <location>
        <begin position="578"/>
        <end position="628"/>
    </location>
</feature>
<feature type="compositionally biased region" description="Polar residues" evidence="7">
    <location>
        <begin position="1011"/>
        <end position="1021"/>
    </location>
</feature>
<dbReference type="GO" id="GO:0016514">
    <property type="term" value="C:SWI/SNF complex"/>
    <property type="evidence" value="ECO:0007669"/>
    <property type="project" value="UniProtKB-ARBA"/>
</dbReference>
<evidence type="ECO:0000313" key="13">
    <source>
        <dbReference type="EMBL" id="CAG2202864.1"/>
    </source>
</evidence>
<dbReference type="InterPro" id="IPR009057">
    <property type="entry name" value="Homeodomain-like_sf"/>
</dbReference>
<dbReference type="PROSITE" id="PS51293">
    <property type="entry name" value="SANT"/>
    <property type="match status" value="1"/>
</dbReference>
<dbReference type="OrthoDB" id="118550at2759"/>
<dbReference type="GO" id="GO:0006325">
    <property type="term" value="P:chromatin organization"/>
    <property type="evidence" value="ECO:0007669"/>
    <property type="project" value="UniProtKB-KW"/>
</dbReference>
<dbReference type="Pfam" id="PF16496">
    <property type="entry name" value="SWIRM-assoc_2"/>
    <property type="match status" value="1"/>
</dbReference>
<accession>A0A8S3R4D4</accession>
<dbReference type="InterPro" id="IPR036388">
    <property type="entry name" value="WH-like_DNA-bd_sf"/>
</dbReference>
<reference evidence="13" key="1">
    <citation type="submission" date="2021-03" db="EMBL/GenBank/DDBJ databases">
        <authorList>
            <person name="Bekaert M."/>
        </authorList>
    </citation>
    <scope>NUCLEOTIDE SEQUENCE</scope>
</reference>
<feature type="region of interest" description="Disordered" evidence="7">
    <location>
        <begin position="973"/>
        <end position="1065"/>
    </location>
</feature>
<dbReference type="Pfam" id="PF00249">
    <property type="entry name" value="Myb_DNA-binding"/>
    <property type="match status" value="1"/>
</dbReference>
<dbReference type="InterPro" id="IPR032451">
    <property type="entry name" value="SMARCC_C"/>
</dbReference>
<dbReference type="PANTHER" id="PTHR15381:SF1">
    <property type="entry name" value="CHONDROITIN SULFATE PROTEOGLYCAN 5"/>
    <property type="match status" value="1"/>
</dbReference>
<keyword evidence="3" id="KW-0805">Transcription regulation</keyword>
<dbReference type="Gene3D" id="1.10.10.10">
    <property type="entry name" value="Winged helix-like DNA-binding domain superfamily/Winged helix DNA-binding domain"/>
    <property type="match status" value="1"/>
</dbReference>
<dbReference type="InterPro" id="IPR036420">
    <property type="entry name" value="BRCT_dom_sf"/>
</dbReference>
<organism evidence="13 14">
    <name type="scientific">Mytilus edulis</name>
    <name type="common">Blue mussel</name>
    <dbReference type="NCBI Taxonomy" id="6550"/>
    <lineage>
        <taxon>Eukaryota</taxon>
        <taxon>Metazoa</taxon>
        <taxon>Spiralia</taxon>
        <taxon>Lophotrochozoa</taxon>
        <taxon>Mollusca</taxon>
        <taxon>Bivalvia</taxon>
        <taxon>Autobranchia</taxon>
        <taxon>Pteriomorphia</taxon>
        <taxon>Mytilida</taxon>
        <taxon>Mytiloidea</taxon>
        <taxon>Mytilidae</taxon>
        <taxon>Mytilinae</taxon>
        <taxon>Mytilus</taxon>
    </lineage>
</organism>
<name>A0A8S3R4D4_MYTED</name>
<feature type="compositionally biased region" description="Polar residues" evidence="7">
    <location>
        <begin position="1054"/>
        <end position="1065"/>
    </location>
</feature>
<evidence type="ECO:0000256" key="2">
    <source>
        <dbReference type="ARBA" id="ARBA00022853"/>
    </source>
</evidence>
<feature type="compositionally biased region" description="Polar residues" evidence="7">
    <location>
        <begin position="931"/>
        <end position="950"/>
    </location>
</feature>
<dbReference type="SMART" id="SM00717">
    <property type="entry name" value="SANT"/>
    <property type="match status" value="1"/>
</dbReference>
<keyword evidence="2" id="KW-0156">Chromatin regulator</keyword>
<dbReference type="InterPro" id="IPR032448">
    <property type="entry name" value="SWIRM-assoc"/>
</dbReference>
<dbReference type="InterPro" id="IPR007526">
    <property type="entry name" value="SWIRM"/>
</dbReference>
<dbReference type="PROSITE" id="PS50090">
    <property type="entry name" value="MYB_LIKE"/>
    <property type="match status" value="1"/>
</dbReference>
<dbReference type="InterPro" id="IPR001357">
    <property type="entry name" value="BRCT_dom"/>
</dbReference>
<evidence type="ECO:0000256" key="1">
    <source>
        <dbReference type="ARBA" id="ARBA00004123"/>
    </source>
</evidence>
<feature type="compositionally biased region" description="Low complexity" evidence="7">
    <location>
        <begin position="986"/>
        <end position="995"/>
    </location>
</feature>
<keyword evidence="4" id="KW-0804">Transcription</keyword>
<evidence type="ECO:0000259" key="9">
    <source>
        <dbReference type="PROSITE" id="PS50172"/>
    </source>
</evidence>
<feature type="compositionally biased region" description="Basic residues" evidence="7">
    <location>
        <begin position="279"/>
        <end position="289"/>
    </location>
</feature>
<feature type="compositionally biased region" description="Basic and acidic residues" evidence="7">
    <location>
        <begin position="738"/>
        <end position="829"/>
    </location>
</feature>
<dbReference type="InterPro" id="IPR001005">
    <property type="entry name" value="SANT/Myb"/>
</dbReference>
<comment type="subcellular location">
    <subcellularLocation>
        <location evidence="1">Nucleus</location>
    </subcellularLocation>
</comment>
<dbReference type="Proteomes" id="UP000683360">
    <property type="component" value="Unassembled WGS sequence"/>
</dbReference>
<keyword evidence="5" id="KW-0539">Nucleus</keyword>
<feature type="compositionally biased region" description="Low complexity" evidence="7">
    <location>
        <begin position="951"/>
        <end position="960"/>
    </location>
</feature>
<dbReference type="EMBL" id="CAJPWZ010000901">
    <property type="protein sequence ID" value="CAG2202864.1"/>
    <property type="molecule type" value="Genomic_DNA"/>
</dbReference>
<evidence type="ECO:0000256" key="7">
    <source>
        <dbReference type="SAM" id="MobiDB-lite"/>
    </source>
</evidence>
<dbReference type="PROSITE" id="PS50934">
    <property type="entry name" value="SWIRM"/>
    <property type="match status" value="1"/>
</dbReference>
<comment type="caution">
    <text evidence="13">The sequence shown here is derived from an EMBL/GenBank/DDBJ whole genome shotgun (WGS) entry which is preliminary data.</text>
</comment>
<evidence type="ECO:0000256" key="5">
    <source>
        <dbReference type="ARBA" id="ARBA00023242"/>
    </source>
</evidence>
<evidence type="ECO:0000259" key="11">
    <source>
        <dbReference type="PROSITE" id="PS51293"/>
    </source>
</evidence>
<dbReference type="GO" id="GO:0048858">
    <property type="term" value="P:cell projection morphogenesis"/>
    <property type="evidence" value="ECO:0007669"/>
    <property type="project" value="TreeGrafter"/>
</dbReference>
<evidence type="ECO:0000259" key="8">
    <source>
        <dbReference type="PROSITE" id="PS50090"/>
    </source>
</evidence>
<feature type="region of interest" description="Disordered" evidence="7">
    <location>
        <begin position="712"/>
        <end position="829"/>
    </location>
</feature>
<dbReference type="FunFam" id="1.10.10.60:FF:000014">
    <property type="entry name" value="SWI/SNF complex subunit SMARCC2 isoform C"/>
    <property type="match status" value="1"/>
</dbReference>
<dbReference type="Pfam" id="PF16495">
    <property type="entry name" value="SWIRM-assoc_1"/>
    <property type="match status" value="1"/>
</dbReference>
<sequence length="1065" mass="120479">MALQRKKDGSPNVKFFEAVETIAQFDSVRTWLNKNHKKYIQADPPTNKSLSSLVIQLLQFQEETFGKHVKNPAITKLPMKCFLDFKKEGGSLCHIIAAVYKFKSDQGWRRFDFQSPSRMERNVEMFLQIERSLVANKCLTMPSIFLSPELDKQMIGRLKDIAKRHQGTVTDDEDDATHIVNPVTEDPSEEEYVRLVSKRDKYAMVHWLNFPDRYIFYFNSAIIVTAKWLLDLEEYNEWMNEEDYLMEEEYESKKGKKPKSVRMTVDEMLANNDSDKKDKKDKKSKRKRSPSPPPVTEKLKKRKSGRNSTAPGSSSKKRPNRDEDEDDLTKDMDDPSPETNITEVQLSKQSSRTQKDSENQPIKGGMMMDLDEESVDKFVDEGRAEEEVEETKVEDDDDNVTEQTHHIVVPSYASWFDYNAIHAIEKRALPEFFNGRNKSKTPEILIAYRNFMIDTYRLNPTEYLTSTACRRNLAGDVCAITRVHAFLEQWGLLNYQVDAENRPSSMGPPPTSHFHIMADTPSGLQPVNPPKINQPSAAKQIVNFDDKENGREFDDRKELSNFSLRMDQYSKKALKDKGAATRSREWTDQETLLLLEALEMFKDDWNKVSEHVGSRTQDECILHFLRLPIEDPFMEEDFGHLGPLAYQPVPFSQSGNPIMSTVAFLASVVDPRIASSAAKAALEQFAKMKDEVPPALVDAHVKTVEEAVKEGKDVDQNFGLEKSGIAGTAPEKEEEEADKDKEGKAEEKKDESKEEGKEKEEKEKSEESMETDQEKAEDKSEEKKEKEEESKKEDKQEKEETKAEGEQEKKTDGEVKTEEKEEEKKEKTEVVAWKPDGNIATAAAAALSSAAVKAKHLAAVEERKIKSLVALLVETQMKKLEIKLRHFEELETIMDRERDALEYQRQQLLQERQQFHMEQIKAAEHRARQMAMQQLVTEQRSQGSTSDQPGSSAPSPLPAASASLAAAVNYPMTGSPMAPMPPPGPQAAQQASQESPAPPTSASPAPLMPSETPTQPQTQNVPLPASAGNTDVPPEGLSQKPEQMQLEQPEPMSVDSQPPSLPSSS</sequence>
<feature type="domain" description="Chromo" evidence="12">
    <location>
        <begin position="1"/>
        <end position="261"/>
    </location>
</feature>
<feature type="domain" description="SWIRM" evidence="10">
    <location>
        <begin position="407"/>
        <end position="504"/>
    </location>
</feature>
<feature type="region of interest" description="Disordered" evidence="7">
    <location>
        <begin position="924"/>
        <end position="960"/>
    </location>
</feature>
<evidence type="ECO:0000256" key="4">
    <source>
        <dbReference type="ARBA" id="ARBA00023163"/>
    </source>
</evidence>
<evidence type="ECO:0000259" key="12">
    <source>
        <dbReference type="PROSITE" id="PS52032"/>
    </source>
</evidence>
<feature type="compositionally biased region" description="Polar residues" evidence="7">
    <location>
        <begin position="337"/>
        <end position="352"/>
    </location>
</feature>
<gene>
    <name evidence="13" type="ORF">MEDL_17445</name>
</gene>
<dbReference type="SUPFAM" id="SSF46689">
    <property type="entry name" value="Homeodomain-like"/>
    <property type="match status" value="2"/>
</dbReference>
<dbReference type="InterPro" id="IPR049898">
    <property type="entry name" value="MARR_BRCT_CHROMO"/>
</dbReference>
<comment type="similarity">
    <text evidence="6">Belongs to the SMARCC family.</text>
</comment>
<dbReference type="GO" id="GO:0006355">
    <property type="term" value="P:regulation of DNA-templated transcription"/>
    <property type="evidence" value="ECO:0007669"/>
    <property type="project" value="UniProtKB-ARBA"/>
</dbReference>
<feature type="region of interest" description="Disordered" evidence="7">
    <location>
        <begin position="249"/>
        <end position="370"/>
    </location>
</feature>
<dbReference type="Pfam" id="PF04433">
    <property type="entry name" value="SWIRM"/>
    <property type="match status" value="1"/>
</dbReference>
<feature type="domain" description="SANT" evidence="11">
    <location>
        <begin position="581"/>
        <end position="632"/>
    </location>
</feature>